<dbReference type="Gene3D" id="3.30.565.10">
    <property type="entry name" value="Histidine kinase-like ATPase, C-terminal domain"/>
    <property type="match status" value="1"/>
</dbReference>
<keyword evidence="3" id="KW-0067">ATP-binding</keyword>
<gene>
    <name evidence="3" type="ORF">DU502_04605</name>
</gene>
<evidence type="ECO:0000259" key="2">
    <source>
        <dbReference type="Pfam" id="PF02518"/>
    </source>
</evidence>
<organism evidence="3 4">
    <name type="scientific">Haloplanus aerogenes</name>
    <dbReference type="NCBI Taxonomy" id="660522"/>
    <lineage>
        <taxon>Archaea</taxon>
        <taxon>Methanobacteriati</taxon>
        <taxon>Methanobacteriota</taxon>
        <taxon>Stenosarchaea group</taxon>
        <taxon>Halobacteria</taxon>
        <taxon>Halobacteriales</taxon>
        <taxon>Haloferacaceae</taxon>
        <taxon>Haloplanus</taxon>
    </lineage>
</organism>
<keyword evidence="4" id="KW-1185">Reference proteome</keyword>
<accession>A0A3G8QTE5</accession>
<evidence type="ECO:0000313" key="3">
    <source>
        <dbReference type="EMBL" id="AZH24709.1"/>
    </source>
</evidence>
<feature type="region of interest" description="Disordered" evidence="1">
    <location>
        <begin position="40"/>
        <end position="63"/>
    </location>
</feature>
<keyword evidence="3" id="KW-0547">Nucleotide-binding</keyword>
<dbReference type="InterPro" id="IPR036890">
    <property type="entry name" value="HATPase_C_sf"/>
</dbReference>
<dbReference type="RefSeq" id="WP_121919559.1">
    <property type="nucleotide sequence ID" value="NZ_CP034145.1"/>
</dbReference>
<evidence type="ECO:0000313" key="4">
    <source>
        <dbReference type="Proteomes" id="UP000282007"/>
    </source>
</evidence>
<feature type="domain" description="Histidine kinase/HSP90-like ATPase" evidence="2">
    <location>
        <begin position="6"/>
        <end position="53"/>
    </location>
</feature>
<reference evidence="3 4" key="1">
    <citation type="submission" date="2018-07" db="EMBL/GenBank/DDBJ databases">
        <title>Genome sequences of Haloplanus aerogenes JCM 16430T.</title>
        <authorList>
            <person name="Kim Y.B."/>
            <person name="Roh S.W."/>
        </authorList>
    </citation>
    <scope>NUCLEOTIDE SEQUENCE [LARGE SCALE GENOMIC DNA]</scope>
    <source>
        <strain evidence="3 4">JCM 16430</strain>
    </source>
</reference>
<proteinExistence type="predicted"/>
<dbReference type="GeneID" id="80090980"/>
<dbReference type="GO" id="GO:0005524">
    <property type="term" value="F:ATP binding"/>
    <property type="evidence" value="ECO:0007669"/>
    <property type="project" value="UniProtKB-KW"/>
</dbReference>
<dbReference type="OrthoDB" id="8127at2157"/>
<dbReference type="KEGG" id="haer:DU502_04605"/>
<dbReference type="SUPFAM" id="SSF55874">
    <property type="entry name" value="ATPase domain of HSP90 chaperone/DNA topoisomerase II/histidine kinase"/>
    <property type="match status" value="1"/>
</dbReference>
<dbReference type="Proteomes" id="UP000282007">
    <property type="component" value="Chromosome"/>
</dbReference>
<sequence>MSESENFNRAEAGYSTSENGTGYALHIVKSLVEMHDRTISVTESDDGGSRFEISGVTLTERDP</sequence>
<dbReference type="InterPro" id="IPR003594">
    <property type="entry name" value="HATPase_dom"/>
</dbReference>
<dbReference type="AlphaFoldDB" id="A0A3G8QTE5"/>
<evidence type="ECO:0000256" key="1">
    <source>
        <dbReference type="SAM" id="MobiDB-lite"/>
    </source>
</evidence>
<protein>
    <submittedName>
        <fullName evidence="3">ATP-binding protein</fullName>
    </submittedName>
</protein>
<name>A0A3G8QTE5_9EURY</name>
<dbReference type="EMBL" id="CP034145">
    <property type="protein sequence ID" value="AZH24709.1"/>
    <property type="molecule type" value="Genomic_DNA"/>
</dbReference>
<dbReference type="Pfam" id="PF02518">
    <property type="entry name" value="HATPase_c"/>
    <property type="match status" value="1"/>
</dbReference>